<dbReference type="RefSeq" id="WP_130511071.1">
    <property type="nucleotide sequence ID" value="NZ_SHKY01000001.1"/>
</dbReference>
<evidence type="ECO:0000313" key="1">
    <source>
        <dbReference type="EMBL" id="RZU52462.1"/>
    </source>
</evidence>
<dbReference type="Proteomes" id="UP000292564">
    <property type="component" value="Unassembled WGS sequence"/>
</dbReference>
<dbReference type="EMBL" id="SHKY01000001">
    <property type="protein sequence ID" value="RZU52462.1"/>
    <property type="molecule type" value="Genomic_DNA"/>
</dbReference>
<proteinExistence type="predicted"/>
<keyword evidence="2" id="KW-1185">Reference proteome</keyword>
<name>A0A4Q7ZN59_9ACTN</name>
<comment type="caution">
    <text evidence="1">The sequence shown here is derived from an EMBL/GenBank/DDBJ whole genome shotgun (WGS) entry which is preliminary data.</text>
</comment>
<evidence type="ECO:0000313" key="2">
    <source>
        <dbReference type="Proteomes" id="UP000292564"/>
    </source>
</evidence>
<reference evidence="1 2" key="1">
    <citation type="submission" date="2019-02" db="EMBL/GenBank/DDBJ databases">
        <title>Sequencing the genomes of 1000 actinobacteria strains.</title>
        <authorList>
            <person name="Klenk H.-P."/>
        </authorList>
    </citation>
    <scope>NUCLEOTIDE SEQUENCE [LARGE SCALE GENOMIC DNA]</scope>
    <source>
        <strain evidence="1 2">DSM 45162</strain>
    </source>
</reference>
<sequence>MFAIEATWQAGKAPALDGFYRVKGESRRVEYDGPDLSRFRLGTPLAADALDKCHDMEIYVSECVELPGGKGYVCCGSGPLGGDGFFARLNPDGMLKWIVAMVDSNPIDTVDLAGMTATFVNEHCNSLVIDFDNPDFA</sequence>
<gene>
    <name evidence="1" type="ORF">EV385_4325</name>
</gene>
<dbReference type="OrthoDB" id="4218858at2"/>
<protein>
    <submittedName>
        <fullName evidence="1">Uncharacterized protein</fullName>
    </submittedName>
</protein>
<organism evidence="1 2">
    <name type="scientific">Krasilnikovia cinnamomea</name>
    <dbReference type="NCBI Taxonomy" id="349313"/>
    <lineage>
        <taxon>Bacteria</taxon>
        <taxon>Bacillati</taxon>
        <taxon>Actinomycetota</taxon>
        <taxon>Actinomycetes</taxon>
        <taxon>Micromonosporales</taxon>
        <taxon>Micromonosporaceae</taxon>
        <taxon>Krasilnikovia</taxon>
    </lineage>
</organism>
<accession>A0A4Q7ZN59</accession>
<dbReference type="AlphaFoldDB" id="A0A4Q7ZN59"/>